<protein>
    <submittedName>
        <fullName evidence="2">Uncharacterized protein</fullName>
    </submittedName>
</protein>
<organism evidence="2 3">
    <name type="scientific">Trichostrongylus colubriformis</name>
    <name type="common">Black scour worm</name>
    <dbReference type="NCBI Taxonomy" id="6319"/>
    <lineage>
        <taxon>Eukaryota</taxon>
        <taxon>Metazoa</taxon>
        <taxon>Ecdysozoa</taxon>
        <taxon>Nematoda</taxon>
        <taxon>Chromadorea</taxon>
        <taxon>Rhabditida</taxon>
        <taxon>Rhabditina</taxon>
        <taxon>Rhabditomorpha</taxon>
        <taxon>Strongyloidea</taxon>
        <taxon>Trichostrongylidae</taxon>
        <taxon>Trichostrongylus</taxon>
    </lineage>
</organism>
<dbReference type="AlphaFoldDB" id="A0AAN8IE11"/>
<feature type="transmembrane region" description="Helical" evidence="1">
    <location>
        <begin position="107"/>
        <end position="129"/>
    </location>
</feature>
<keyword evidence="3" id="KW-1185">Reference proteome</keyword>
<keyword evidence="1" id="KW-0472">Membrane</keyword>
<reference evidence="2 3" key="1">
    <citation type="submission" date="2019-10" db="EMBL/GenBank/DDBJ databases">
        <title>Assembly and Annotation for the nematode Trichostrongylus colubriformis.</title>
        <authorList>
            <person name="Martin J."/>
        </authorList>
    </citation>
    <scope>NUCLEOTIDE SEQUENCE [LARGE SCALE GENOMIC DNA]</scope>
    <source>
        <strain evidence="2">G859</strain>
        <tissue evidence="2">Whole worm</tissue>
    </source>
</reference>
<keyword evidence="1" id="KW-1133">Transmembrane helix</keyword>
<proteinExistence type="predicted"/>
<dbReference type="EMBL" id="WIXE01024252">
    <property type="protein sequence ID" value="KAK5965778.1"/>
    <property type="molecule type" value="Genomic_DNA"/>
</dbReference>
<name>A0AAN8IE11_TRICO</name>
<keyword evidence="1" id="KW-0812">Transmembrane</keyword>
<sequence length="138" mass="15963">MCTITTYLDPQRKIITNVLMFGEKTVVPRLSYEFDQNKYVLKVKYSCFDEHCNSVDELMTVLRDESAKKVKGSALAEMTLLAIESRLMRVTPGKFGERQGVVYELCVYMLTLFAMIAFIHMTTTILMYLKHFNKKKPA</sequence>
<accession>A0AAN8IE11</accession>
<evidence type="ECO:0000256" key="1">
    <source>
        <dbReference type="SAM" id="Phobius"/>
    </source>
</evidence>
<evidence type="ECO:0000313" key="2">
    <source>
        <dbReference type="EMBL" id="KAK5965778.1"/>
    </source>
</evidence>
<comment type="caution">
    <text evidence="2">The sequence shown here is derived from an EMBL/GenBank/DDBJ whole genome shotgun (WGS) entry which is preliminary data.</text>
</comment>
<evidence type="ECO:0000313" key="3">
    <source>
        <dbReference type="Proteomes" id="UP001331761"/>
    </source>
</evidence>
<gene>
    <name evidence="2" type="ORF">GCK32_018458</name>
</gene>
<dbReference type="Proteomes" id="UP001331761">
    <property type="component" value="Unassembled WGS sequence"/>
</dbReference>